<dbReference type="CDD" id="cd03257">
    <property type="entry name" value="ABC_NikE_OppD_transporters"/>
    <property type="match status" value="1"/>
</dbReference>
<accession>A0AAU8DPS7</accession>
<dbReference type="GO" id="GO:0005524">
    <property type="term" value="F:ATP binding"/>
    <property type="evidence" value="ECO:0007669"/>
    <property type="project" value="UniProtKB-KW"/>
</dbReference>
<evidence type="ECO:0000256" key="1">
    <source>
        <dbReference type="ARBA" id="ARBA00005417"/>
    </source>
</evidence>
<reference evidence="7" key="1">
    <citation type="submission" date="2024-05" db="EMBL/GenBank/DDBJ databases">
        <authorList>
            <person name="Cai S.Y."/>
            <person name="Jin L.M."/>
            <person name="Li H.R."/>
        </authorList>
    </citation>
    <scope>NUCLEOTIDE SEQUENCE</scope>
    <source>
        <strain evidence="7">A5-74</strain>
    </source>
</reference>
<protein>
    <submittedName>
        <fullName evidence="7">ABC transporter ATP-binding protein</fullName>
    </submittedName>
</protein>
<keyword evidence="2" id="KW-0813">Transport</keyword>
<dbReference type="Gene3D" id="3.40.50.300">
    <property type="entry name" value="P-loop containing nucleotide triphosphate hydrolases"/>
    <property type="match status" value="1"/>
</dbReference>
<dbReference type="InterPro" id="IPR050319">
    <property type="entry name" value="ABC_transp_ATP-bind"/>
</dbReference>
<dbReference type="PANTHER" id="PTHR43776">
    <property type="entry name" value="TRANSPORT ATP-BINDING PROTEIN"/>
    <property type="match status" value="1"/>
</dbReference>
<dbReference type="PANTHER" id="PTHR43776:SF7">
    <property type="entry name" value="D,D-DIPEPTIDE TRANSPORT ATP-BINDING PROTEIN DDPF-RELATED"/>
    <property type="match status" value="1"/>
</dbReference>
<dbReference type="GO" id="GO:0055085">
    <property type="term" value="P:transmembrane transport"/>
    <property type="evidence" value="ECO:0007669"/>
    <property type="project" value="UniProtKB-ARBA"/>
</dbReference>
<sequence>MSTLTFREVTVDFGPTRAVDRVDLEIADGSVVGLVGESGSGKSTLARVAVGLQSCSGGEVLLDGSPLRRHRAGRPGSVQLVFQDPYSSLDPRMSVGEAISEGLCGVRGRRARDAEVRRLLDLVSLPADRASALPAEMSGGQRQRVALARALGAQPSVLIADEITSALDVSVQGAVLNLVKELRVELGLTMLSISHNLAVVRYVSDEIVVMQGGRVVEAAAAATLLGAPQQEYTRELLAAAPRLGERIDAVPRSPSGSAAGLATDLSTTRPTDPRPTPMEK</sequence>
<dbReference type="GO" id="GO:0016887">
    <property type="term" value="F:ATP hydrolysis activity"/>
    <property type="evidence" value="ECO:0007669"/>
    <property type="project" value="InterPro"/>
</dbReference>
<comment type="similarity">
    <text evidence="1">Belongs to the ABC transporter superfamily.</text>
</comment>
<dbReference type="PROSITE" id="PS50893">
    <property type="entry name" value="ABC_TRANSPORTER_2"/>
    <property type="match status" value="1"/>
</dbReference>
<keyword evidence="4 7" id="KW-0067">ATP-binding</keyword>
<gene>
    <name evidence="7" type="ORF">ABLG96_02125</name>
</gene>
<dbReference type="RefSeq" id="WP_353649779.1">
    <property type="nucleotide sequence ID" value="NZ_CP159218.1"/>
</dbReference>
<feature type="domain" description="ABC transporter" evidence="6">
    <location>
        <begin position="4"/>
        <end position="237"/>
    </location>
</feature>
<dbReference type="InterPro" id="IPR003593">
    <property type="entry name" value="AAA+_ATPase"/>
</dbReference>
<dbReference type="SMART" id="SM00382">
    <property type="entry name" value="AAA"/>
    <property type="match status" value="1"/>
</dbReference>
<dbReference type="InterPro" id="IPR017871">
    <property type="entry name" value="ABC_transporter-like_CS"/>
</dbReference>
<organism evidence="7">
    <name type="scientific">Nakamurella sp. A5-74</name>
    <dbReference type="NCBI Taxonomy" id="3158264"/>
    <lineage>
        <taxon>Bacteria</taxon>
        <taxon>Bacillati</taxon>
        <taxon>Actinomycetota</taxon>
        <taxon>Actinomycetes</taxon>
        <taxon>Nakamurellales</taxon>
        <taxon>Nakamurellaceae</taxon>
        <taxon>Nakamurella</taxon>
    </lineage>
</organism>
<dbReference type="Pfam" id="PF00005">
    <property type="entry name" value="ABC_tran"/>
    <property type="match status" value="1"/>
</dbReference>
<evidence type="ECO:0000256" key="5">
    <source>
        <dbReference type="SAM" id="MobiDB-lite"/>
    </source>
</evidence>
<evidence type="ECO:0000256" key="4">
    <source>
        <dbReference type="ARBA" id="ARBA00022840"/>
    </source>
</evidence>
<dbReference type="EMBL" id="CP159218">
    <property type="protein sequence ID" value="XCG64166.1"/>
    <property type="molecule type" value="Genomic_DNA"/>
</dbReference>
<keyword evidence="3" id="KW-0547">Nucleotide-binding</keyword>
<dbReference type="SUPFAM" id="SSF52540">
    <property type="entry name" value="P-loop containing nucleoside triphosphate hydrolases"/>
    <property type="match status" value="1"/>
</dbReference>
<feature type="region of interest" description="Disordered" evidence="5">
    <location>
        <begin position="247"/>
        <end position="280"/>
    </location>
</feature>
<evidence type="ECO:0000256" key="3">
    <source>
        <dbReference type="ARBA" id="ARBA00022741"/>
    </source>
</evidence>
<dbReference type="PROSITE" id="PS00211">
    <property type="entry name" value="ABC_TRANSPORTER_1"/>
    <property type="match status" value="1"/>
</dbReference>
<dbReference type="AlphaFoldDB" id="A0AAU8DPS7"/>
<dbReference type="InterPro" id="IPR003439">
    <property type="entry name" value="ABC_transporter-like_ATP-bd"/>
</dbReference>
<name>A0AAU8DPS7_9ACTN</name>
<dbReference type="InterPro" id="IPR027417">
    <property type="entry name" value="P-loop_NTPase"/>
</dbReference>
<proteinExistence type="inferred from homology"/>
<evidence type="ECO:0000259" key="6">
    <source>
        <dbReference type="PROSITE" id="PS50893"/>
    </source>
</evidence>
<evidence type="ECO:0000313" key="7">
    <source>
        <dbReference type="EMBL" id="XCG64166.1"/>
    </source>
</evidence>
<evidence type="ECO:0000256" key="2">
    <source>
        <dbReference type="ARBA" id="ARBA00022448"/>
    </source>
</evidence>